<dbReference type="InterPro" id="IPR038157">
    <property type="entry name" value="FeoA_core_dom"/>
</dbReference>
<organism evidence="3 4">
    <name type="scientific">Stygiobacter electus</name>
    <dbReference type="NCBI Taxonomy" id="3032292"/>
    <lineage>
        <taxon>Bacteria</taxon>
        <taxon>Pseudomonadati</taxon>
        <taxon>Ignavibacteriota</taxon>
        <taxon>Ignavibacteria</taxon>
        <taxon>Ignavibacteriales</taxon>
        <taxon>Melioribacteraceae</taxon>
        <taxon>Stygiobacter</taxon>
    </lineage>
</organism>
<keyword evidence="1" id="KW-0408">Iron</keyword>
<proteinExistence type="predicted"/>
<protein>
    <submittedName>
        <fullName evidence="3">FeoA family protein</fullName>
    </submittedName>
</protein>
<evidence type="ECO:0000259" key="2">
    <source>
        <dbReference type="SMART" id="SM00899"/>
    </source>
</evidence>
<gene>
    <name evidence="3" type="ORF">P0M35_02835</name>
</gene>
<name>A0AAE3TBQ0_9BACT</name>
<dbReference type="SMART" id="SM00899">
    <property type="entry name" value="FeoA"/>
    <property type="match status" value="1"/>
</dbReference>
<dbReference type="Proteomes" id="UP001221302">
    <property type="component" value="Unassembled WGS sequence"/>
</dbReference>
<evidence type="ECO:0000313" key="4">
    <source>
        <dbReference type="Proteomes" id="UP001221302"/>
    </source>
</evidence>
<dbReference type="EMBL" id="JARGDL010000002">
    <property type="protein sequence ID" value="MDF1611070.1"/>
    <property type="molecule type" value="Genomic_DNA"/>
</dbReference>
<reference evidence="3" key="1">
    <citation type="submission" date="2023-03" db="EMBL/GenBank/DDBJ databases">
        <title>Stygiobacter electus gen. nov., sp. nov., facultatively anaerobic thermotolerant bacterium of the class Ignavibacteria from a well of Yessentuki mineral water deposit.</title>
        <authorList>
            <person name="Podosokorskaya O.A."/>
            <person name="Elcheninov A.G."/>
            <person name="Petrova N.F."/>
            <person name="Zavarzina D.G."/>
            <person name="Kublanov I.V."/>
            <person name="Merkel A.Y."/>
        </authorList>
    </citation>
    <scope>NUCLEOTIDE SEQUENCE</scope>
    <source>
        <strain evidence="3">09-Me</strain>
    </source>
</reference>
<dbReference type="Gene3D" id="2.30.30.90">
    <property type="match status" value="1"/>
</dbReference>
<sequence>MDKTLDKISQGKFLKITKLPTGDIKSQLIRLGLSEGDKLKCTHKLPGGTIVVKKNRQEIAIGFDLAKKIKIHELNEL</sequence>
<dbReference type="AlphaFoldDB" id="A0AAE3TBQ0"/>
<comment type="caution">
    <text evidence="3">The sequence shown here is derived from an EMBL/GenBank/DDBJ whole genome shotgun (WGS) entry which is preliminary data.</text>
</comment>
<dbReference type="InterPro" id="IPR008988">
    <property type="entry name" value="Transcriptional_repressor_C"/>
</dbReference>
<dbReference type="InterPro" id="IPR007167">
    <property type="entry name" value="Fe-transptr_FeoA-like"/>
</dbReference>
<dbReference type="SUPFAM" id="SSF50037">
    <property type="entry name" value="C-terminal domain of transcriptional repressors"/>
    <property type="match status" value="1"/>
</dbReference>
<evidence type="ECO:0000313" key="3">
    <source>
        <dbReference type="EMBL" id="MDF1611070.1"/>
    </source>
</evidence>
<dbReference type="Pfam" id="PF04023">
    <property type="entry name" value="FeoA"/>
    <property type="match status" value="1"/>
</dbReference>
<accession>A0AAE3TBQ0</accession>
<dbReference type="GO" id="GO:0046914">
    <property type="term" value="F:transition metal ion binding"/>
    <property type="evidence" value="ECO:0007669"/>
    <property type="project" value="InterPro"/>
</dbReference>
<evidence type="ECO:0000256" key="1">
    <source>
        <dbReference type="ARBA" id="ARBA00023004"/>
    </source>
</evidence>
<feature type="domain" description="Ferrous iron transporter FeoA-like" evidence="2">
    <location>
        <begin position="3"/>
        <end position="73"/>
    </location>
</feature>
<keyword evidence="4" id="KW-1185">Reference proteome</keyword>
<dbReference type="RefSeq" id="WP_321534834.1">
    <property type="nucleotide sequence ID" value="NZ_JARGDL010000002.1"/>
</dbReference>